<sequence>MKEIRKETEKGSRPCPVCVPERRRCLSLVVWWWLERLSVCGGVGFRVRFRW</sequence>
<dbReference type="AlphaFoldDB" id="A0A251RNQ2"/>
<accession>A0A251RNQ2</accession>
<dbReference type="Proteomes" id="UP000215914">
    <property type="component" value="Chromosome 17"/>
</dbReference>
<reference evidence="1" key="3">
    <citation type="submission" date="2020-06" db="EMBL/GenBank/DDBJ databases">
        <title>Helianthus annuus Genome sequencing and assembly Release 2.</title>
        <authorList>
            <person name="Gouzy J."/>
            <person name="Langlade N."/>
            <person name="Munos S."/>
        </authorList>
    </citation>
    <scope>NUCLEOTIDE SEQUENCE</scope>
    <source>
        <tissue evidence="1">Leaves</tissue>
    </source>
</reference>
<evidence type="ECO:0000313" key="2">
    <source>
        <dbReference type="EMBL" id="OTF86005.1"/>
    </source>
</evidence>
<keyword evidence="3" id="KW-1185">Reference proteome</keyword>
<proteinExistence type="predicted"/>
<dbReference type="EMBL" id="CM007906">
    <property type="protein sequence ID" value="OTF86005.1"/>
    <property type="molecule type" value="Genomic_DNA"/>
</dbReference>
<reference evidence="2" key="2">
    <citation type="submission" date="2017-02" db="EMBL/GenBank/DDBJ databases">
        <title>Sunflower complete genome.</title>
        <authorList>
            <person name="Langlade N."/>
            <person name="Munos S."/>
        </authorList>
    </citation>
    <scope>NUCLEOTIDE SEQUENCE [LARGE SCALE GENOMIC DNA]</scope>
    <source>
        <tissue evidence="2">Leaves</tissue>
    </source>
</reference>
<dbReference type="EMBL" id="MNCJ02000332">
    <property type="protein sequence ID" value="KAF5754931.1"/>
    <property type="molecule type" value="Genomic_DNA"/>
</dbReference>
<dbReference type="Gramene" id="mRNA:HanXRQr2_Chr17g0796871">
    <property type="protein sequence ID" value="CDS:HanXRQr2_Chr17g0796871.1"/>
    <property type="gene ID" value="HanXRQr2_Chr17g0796871"/>
</dbReference>
<dbReference type="InParanoid" id="A0A251RNQ2"/>
<name>A0A251RNQ2_HELAN</name>
<gene>
    <name evidence="2" type="ORF">HannXRQ_Chr17g0546031</name>
    <name evidence="1" type="ORF">HanXRQr2_Chr17g0796871</name>
</gene>
<evidence type="ECO:0000313" key="1">
    <source>
        <dbReference type="EMBL" id="KAF5754931.1"/>
    </source>
</evidence>
<evidence type="ECO:0000313" key="3">
    <source>
        <dbReference type="Proteomes" id="UP000215914"/>
    </source>
</evidence>
<protein>
    <submittedName>
        <fullName evidence="2">Uncharacterized protein</fullName>
    </submittedName>
</protein>
<reference evidence="1 3" key="1">
    <citation type="journal article" date="2017" name="Nature">
        <title>The sunflower genome provides insights into oil metabolism, flowering and Asterid evolution.</title>
        <authorList>
            <person name="Badouin H."/>
            <person name="Gouzy J."/>
            <person name="Grassa C.J."/>
            <person name="Murat F."/>
            <person name="Staton S.E."/>
            <person name="Cottret L."/>
            <person name="Lelandais-Briere C."/>
            <person name="Owens G.L."/>
            <person name="Carrere S."/>
            <person name="Mayjonade B."/>
            <person name="Legrand L."/>
            <person name="Gill N."/>
            <person name="Kane N.C."/>
            <person name="Bowers J.E."/>
            <person name="Hubner S."/>
            <person name="Bellec A."/>
            <person name="Berard A."/>
            <person name="Berges H."/>
            <person name="Blanchet N."/>
            <person name="Boniface M.C."/>
            <person name="Brunel D."/>
            <person name="Catrice O."/>
            <person name="Chaidir N."/>
            <person name="Claudel C."/>
            <person name="Donnadieu C."/>
            <person name="Faraut T."/>
            <person name="Fievet G."/>
            <person name="Helmstetter N."/>
            <person name="King M."/>
            <person name="Knapp S.J."/>
            <person name="Lai Z."/>
            <person name="Le Paslier M.C."/>
            <person name="Lippi Y."/>
            <person name="Lorenzon L."/>
            <person name="Mandel J.R."/>
            <person name="Marage G."/>
            <person name="Marchand G."/>
            <person name="Marquand E."/>
            <person name="Bret-Mestries E."/>
            <person name="Morien E."/>
            <person name="Nambeesan S."/>
            <person name="Nguyen T."/>
            <person name="Pegot-Espagnet P."/>
            <person name="Pouilly N."/>
            <person name="Raftis F."/>
            <person name="Sallet E."/>
            <person name="Schiex T."/>
            <person name="Thomas J."/>
            <person name="Vandecasteele C."/>
            <person name="Vares D."/>
            <person name="Vear F."/>
            <person name="Vautrin S."/>
            <person name="Crespi M."/>
            <person name="Mangin B."/>
            <person name="Burke J.M."/>
            <person name="Salse J."/>
            <person name="Munos S."/>
            <person name="Vincourt P."/>
            <person name="Rieseberg L.H."/>
            <person name="Langlade N.B."/>
        </authorList>
    </citation>
    <scope>NUCLEOTIDE SEQUENCE [LARGE SCALE GENOMIC DNA]</scope>
    <source>
        <strain evidence="3">cv. SF193</strain>
        <tissue evidence="1">Leaves</tissue>
    </source>
</reference>
<organism evidence="2 3">
    <name type="scientific">Helianthus annuus</name>
    <name type="common">Common sunflower</name>
    <dbReference type="NCBI Taxonomy" id="4232"/>
    <lineage>
        <taxon>Eukaryota</taxon>
        <taxon>Viridiplantae</taxon>
        <taxon>Streptophyta</taxon>
        <taxon>Embryophyta</taxon>
        <taxon>Tracheophyta</taxon>
        <taxon>Spermatophyta</taxon>
        <taxon>Magnoliopsida</taxon>
        <taxon>eudicotyledons</taxon>
        <taxon>Gunneridae</taxon>
        <taxon>Pentapetalae</taxon>
        <taxon>asterids</taxon>
        <taxon>campanulids</taxon>
        <taxon>Asterales</taxon>
        <taxon>Asteraceae</taxon>
        <taxon>Asteroideae</taxon>
        <taxon>Heliantheae alliance</taxon>
        <taxon>Heliantheae</taxon>
        <taxon>Helianthus</taxon>
    </lineage>
</organism>